<comment type="caution">
    <text evidence="1">The sequence shown here is derived from an EMBL/GenBank/DDBJ whole genome shotgun (WGS) entry which is preliminary data.</text>
</comment>
<name>A0ABU6VWJ8_9FABA</name>
<evidence type="ECO:0000313" key="2">
    <source>
        <dbReference type="Proteomes" id="UP001341840"/>
    </source>
</evidence>
<sequence length="99" mass="11546">YVPKVGMLFPSLEEARKFYADYARRRTNAVYAANCPARMYVHHLNMIDSWEISKVVLEHSHPCCPIQAEMFPQYHLMSMKVRRTIEINDQAGIPPSKSY</sequence>
<evidence type="ECO:0008006" key="3">
    <source>
        <dbReference type="Google" id="ProtNLM"/>
    </source>
</evidence>
<dbReference type="EMBL" id="JASCZI010154480">
    <property type="protein sequence ID" value="MED6178020.1"/>
    <property type="molecule type" value="Genomic_DNA"/>
</dbReference>
<protein>
    <recommendedName>
        <fullName evidence="3">FAR1 domain-containing protein</fullName>
    </recommendedName>
</protein>
<dbReference type="PANTHER" id="PTHR46328">
    <property type="entry name" value="FAR-RED IMPAIRED RESPONSIVE (FAR1) FAMILY PROTEIN-RELATED"/>
    <property type="match status" value="1"/>
</dbReference>
<organism evidence="1 2">
    <name type="scientific">Stylosanthes scabra</name>
    <dbReference type="NCBI Taxonomy" id="79078"/>
    <lineage>
        <taxon>Eukaryota</taxon>
        <taxon>Viridiplantae</taxon>
        <taxon>Streptophyta</taxon>
        <taxon>Embryophyta</taxon>
        <taxon>Tracheophyta</taxon>
        <taxon>Spermatophyta</taxon>
        <taxon>Magnoliopsida</taxon>
        <taxon>eudicotyledons</taxon>
        <taxon>Gunneridae</taxon>
        <taxon>Pentapetalae</taxon>
        <taxon>rosids</taxon>
        <taxon>fabids</taxon>
        <taxon>Fabales</taxon>
        <taxon>Fabaceae</taxon>
        <taxon>Papilionoideae</taxon>
        <taxon>50 kb inversion clade</taxon>
        <taxon>dalbergioids sensu lato</taxon>
        <taxon>Dalbergieae</taxon>
        <taxon>Pterocarpus clade</taxon>
        <taxon>Stylosanthes</taxon>
    </lineage>
</organism>
<dbReference type="Proteomes" id="UP001341840">
    <property type="component" value="Unassembled WGS sequence"/>
</dbReference>
<proteinExistence type="predicted"/>
<accession>A0ABU6VWJ8</accession>
<reference evidence="1 2" key="1">
    <citation type="journal article" date="2023" name="Plants (Basel)">
        <title>Bridging the Gap: Combining Genomics and Transcriptomics Approaches to Understand Stylosanthes scabra, an Orphan Legume from the Brazilian Caatinga.</title>
        <authorList>
            <person name="Ferreira-Neto J.R.C."/>
            <person name="da Silva M.D."/>
            <person name="Binneck E."/>
            <person name="de Melo N.F."/>
            <person name="da Silva R.H."/>
            <person name="de Melo A.L.T.M."/>
            <person name="Pandolfi V."/>
            <person name="Bustamante F.O."/>
            <person name="Brasileiro-Vidal A.C."/>
            <person name="Benko-Iseppon A.M."/>
        </authorList>
    </citation>
    <scope>NUCLEOTIDE SEQUENCE [LARGE SCALE GENOMIC DNA]</scope>
    <source>
        <tissue evidence="1">Leaves</tissue>
    </source>
</reference>
<keyword evidence="2" id="KW-1185">Reference proteome</keyword>
<gene>
    <name evidence="1" type="ORF">PIB30_103784</name>
</gene>
<evidence type="ECO:0000313" key="1">
    <source>
        <dbReference type="EMBL" id="MED6178020.1"/>
    </source>
</evidence>
<feature type="non-terminal residue" evidence="1">
    <location>
        <position position="1"/>
    </location>
</feature>
<dbReference type="PANTHER" id="PTHR46328:SF35">
    <property type="entry name" value="PROTEIN FAR1-RELATED SEQUENCE 5-LIKE"/>
    <property type="match status" value="1"/>
</dbReference>